<dbReference type="STRING" id="649349.Lbys_1566"/>
<sequence length="206" mass="22966">MKIFENDNYIILDKPSGIASQDEPGKNDSILSAFPGCHVLTRLDKRVSGLMVLAKSAEVAARWSPEKYSKTYHCIVNLPGPGKEGVLKHWIKKQGLKAKVFDHAVEGAKQAILRYQLRGNSQRYALYAVKIETGRFHQIRAQFSKVGFPLVGDLKYGYKRSTPDGSIFLSCTQIKGPDFEVEIPLPFLWAKYGFETGSTVMEGLPA</sequence>
<feature type="domain" description="Pseudouridine synthase RsuA/RluA-like" evidence="3">
    <location>
        <begin position="8"/>
        <end position="144"/>
    </location>
</feature>
<dbReference type="AlphaFoldDB" id="E4RY63"/>
<evidence type="ECO:0000256" key="2">
    <source>
        <dbReference type="ARBA" id="ARBA00023235"/>
    </source>
</evidence>
<dbReference type="Proteomes" id="UP000007435">
    <property type="component" value="Chromosome"/>
</dbReference>
<dbReference type="GO" id="GO:0006396">
    <property type="term" value="P:RNA processing"/>
    <property type="evidence" value="ECO:0007669"/>
    <property type="project" value="UniProtKB-ARBA"/>
</dbReference>
<organism evidence="4 5">
    <name type="scientific">Leadbetterella byssophila (strain DSM 17132 / JCM 16389 / KACC 11308 / NBRC 106382 / 4M15)</name>
    <dbReference type="NCBI Taxonomy" id="649349"/>
    <lineage>
        <taxon>Bacteria</taxon>
        <taxon>Pseudomonadati</taxon>
        <taxon>Bacteroidota</taxon>
        <taxon>Cytophagia</taxon>
        <taxon>Cytophagales</taxon>
        <taxon>Leadbetterellaceae</taxon>
        <taxon>Leadbetterella</taxon>
    </lineage>
</organism>
<dbReference type="CDD" id="cd02869">
    <property type="entry name" value="PseudoU_synth_RluA_like"/>
    <property type="match status" value="1"/>
</dbReference>
<reference evidence="4 5" key="2">
    <citation type="journal article" date="2011" name="Stand. Genomic Sci.">
        <title>Complete genome sequence of Leadbetterella byssophila type strain (4M15).</title>
        <authorList>
            <person name="Abt B."/>
            <person name="Teshima H."/>
            <person name="Lucas S."/>
            <person name="Lapidus A."/>
            <person name="Del Rio T.G."/>
            <person name="Nolan M."/>
            <person name="Tice H."/>
            <person name="Cheng J.F."/>
            <person name="Pitluck S."/>
            <person name="Liolios K."/>
            <person name="Pagani I."/>
            <person name="Ivanova N."/>
            <person name="Mavromatis K."/>
            <person name="Pati A."/>
            <person name="Tapia R."/>
            <person name="Han C."/>
            <person name="Goodwin L."/>
            <person name="Chen A."/>
            <person name="Palaniappan K."/>
            <person name="Land M."/>
            <person name="Hauser L."/>
            <person name="Chang Y.J."/>
            <person name="Jeffries C.D."/>
            <person name="Rohde M."/>
            <person name="Goker M."/>
            <person name="Tindall B.J."/>
            <person name="Detter J.C."/>
            <person name="Woyke T."/>
            <person name="Bristow J."/>
            <person name="Eisen J.A."/>
            <person name="Markowitz V."/>
            <person name="Hugenholtz P."/>
            <person name="Klenk H.P."/>
            <person name="Kyrpides N.C."/>
        </authorList>
    </citation>
    <scope>NUCLEOTIDE SEQUENCE [LARGE SCALE GENOMIC DNA]</scope>
    <source>
        <strain evidence="5">DSM 17132 / JCM 16389 / KACC 11308 / NBRC 106382 / 4M15</strain>
    </source>
</reference>
<dbReference type="GO" id="GO:0003723">
    <property type="term" value="F:RNA binding"/>
    <property type="evidence" value="ECO:0007669"/>
    <property type="project" value="InterPro"/>
</dbReference>
<proteinExistence type="inferred from homology"/>
<dbReference type="KEGG" id="lby:Lbys_1566"/>
<protein>
    <submittedName>
        <fullName evidence="4">Pseudouridine synthase</fullName>
    </submittedName>
</protein>
<reference key="1">
    <citation type="submission" date="2010-11" db="EMBL/GenBank/DDBJ databases">
        <title>The complete genome of Leadbetterella byssophila DSM 17132.</title>
        <authorList>
            <consortium name="US DOE Joint Genome Institute (JGI-PGF)"/>
            <person name="Lucas S."/>
            <person name="Copeland A."/>
            <person name="Lapidus A."/>
            <person name="Glavina del Rio T."/>
            <person name="Dalin E."/>
            <person name="Tice H."/>
            <person name="Bruce D."/>
            <person name="Goodwin L."/>
            <person name="Pitluck S."/>
            <person name="Kyrpides N."/>
            <person name="Mavromatis K."/>
            <person name="Ivanova N."/>
            <person name="Teshima H."/>
            <person name="Brettin T."/>
            <person name="Detter J.C."/>
            <person name="Han C."/>
            <person name="Tapia R."/>
            <person name="Land M."/>
            <person name="Hauser L."/>
            <person name="Markowitz V."/>
            <person name="Cheng J.-F."/>
            <person name="Hugenholtz P."/>
            <person name="Woyke T."/>
            <person name="Wu D."/>
            <person name="Tindall B."/>
            <person name="Pomrenke H.G."/>
            <person name="Brambilla E."/>
            <person name="Klenk H.-P."/>
            <person name="Eisen J.A."/>
        </authorList>
    </citation>
    <scope>NUCLEOTIDE SEQUENCE [LARGE SCALE GENOMIC DNA]</scope>
    <source>
        <strain>DSM 17132</strain>
    </source>
</reference>
<dbReference type="GO" id="GO:0001522">
    <property type="term" value="P:pseudouridine synthesis"/>
    <property type="evidence" value="ECO:0007669"/>
    <property type="project" value="InterPro"/>
</dbReference>
<keyword evidence="2" id="KW-0413">Isomerase</keyword>
<dbReference type="InterPro" id="IPR006145">
    <property type="entry name" value="PsdUridine_synth_RsuA/RluA"/>
</dbReference>
<evidence type="ECO:0000256" key="1">
    <source>
        <dbReference type="ARBA" id="ARBA00010876"/>
    </source>
</evidence>
<dbReference type="Gene3D" id="3.30.2350.10">
    <property type="entry name" value="Pseudouridine synthase"/>
    <property type="match status" value="1"/>
</dbReference>
<evidence type="ECO:0000259" key="3">
    <source>
        <dbReference type="Pfam" id="PF00849"/>
    </source>
</evidence>
<dbReference type="eggNOG" id="COG0564">
    <property type="taxonomic scope" value="Bacteria"/>
</dbReference>
<accession>E4RY63</accession>
<dbReference type="GO" id="GO:0140098">
    <property type="term" value="F:catalytic activity, acting on RNA"/>
    <property type="evidence" value="ECO:0007669"/>
    <property type="project" value="UniProtKB-ARBA"/>
</dbReference>
<dbReference type="Pfam" id="PF00849">
    <property type="entry name" value="PseudoU_synth_2"/>
    <property type="match status" value="1"/>
</dbReference>
<dbReference type="PANTHER" id="PTHR21600:SF83">
    <property type="entry name" value="PSEUDOURIDYLATE SYNTHASE RPUSD4, MITOCHONDRIAL"/>
    <property type="match status" value="1"/>
</dbReference>
<name>E4RY63_LEAB4</name>
<dbReference type="OrthoDB" id="9807829at2"/>
<dbReference type="InterPro" id="IPR050188">
    <property type="entry name" value="RluA_PseudoU_synthase"/>
</dbReference>
<comment type="similarity">
    <text evidence="1">Belongs to the pseudouridine synthase RluA family.</text>
</comment>
<dbReference type="SUPFAM" id="SSF55120">
    <property type="entry name" value="Pseudouridine synthase"/>
    <property type="match status" value="1"/>
</dbReference>
<dbReference type="RefSeq" id="WP_013408323.1">
    <property type="nucleotide sequence ID" value="NC_014655.1"/>
</dbReference>
<dbReference type="HOGENOM" id="CLU_016902_11_2_10"/>
<evidence type="ECO:0000313" key="4">
    <source>
        <dbReference type="EMBL" id="ADQ17274.1"/>
    </source>
</evidence>
<dbReference type="InterPro" id="IPR020103">
    <property type="entry name" value="PsdUridine_synth_cat_dom_sf"/>
</dbReference>
<evidence type="ECO:0000313" key="5">
    <source>
        <dbReference type="Proteomes" id="UP000007435"/>
    </source>
</evidence>
<dbReference type="GO" id="GO:0009982">
    <property type="term" value="F:pseudouridine synthase activity"/>
    <property type="evidence" value="ECO:0007669"/>
    <property type="project" value="InterPro"/>
</dbReference>
<dbReference type="PANTHER" id="PTHR21600">
    <property type="entry name" value="MITOCHONDRIAL RNA PSEUDOURIDINE SYNTHASE"/>
    <property type="match status" value="1"/>
</dbReference>
<dbReference type="EMBL" id="CP002305">
    <property type="protein sequence ID" value="ADQ17274.1"/>
    <property type="molecule type" value="Genomic_DNA"/>
</dbReference>
<keyword evidence="5" id="KW-1185">Reference proteome</keyword>
<gene>
    <name evidence="4" type="ordered locus">Lbys_1566</name>
</gene>